<proteinExistence type="predicted"/>
<reference evidence="2 3" key="2">
    <citation type="journal article" date="2017" name="Int. J. Syst. Evol. Microbiol.">
        <title>Adaptation of Surface-Associated Bacteria to the Open Ocean: A Genomically Distinct Subpopulation of Phaeobacter gallaeciensis Colonizes Pacific Mesozooplankton.</title>
        <authorList>
            <person name="Freese H.M."/>
            <person name="Methner A."/>
            <person name="Overmann J."/>
        </authorList>
    </citation>
    <scope>NUCLEOTIDE SEQUENCE [LARGE SCALE GENOMIC DNA]</scope>
    <source>
        <strain evidence="2 3">P66</strain>
    </source>
</reference>
<evidence type="ECO:0000313" key="2">
    <source>
        <dbReference type="EMBL" id="AUQ94472.1"/>
    </source>
</evidence>
<name>A0ABN5GLL8_9RHOB</name>
<evidence type="ECO:0000256" key="1">
    <source>
        <dbReference type="SAM" id="MobiDB-lite"/>
    </source>
</evidence>
<feature type="compositionally biased region" description="Polar residues" evidence="1">
    <location>
        <begin position="10"/>
        <end position="37"/>
    </location>
</feature>
<sequence>MHHSHRQQRADQTAASSNDLVSTNQLRDLSSMDPATSLATLPDEELAAMARHLLPDMAGELLGHRLAALAGTAEVAPARLRFANGLTRILAGRAGATIKAGSVA</sequence>
<organism evidence="2 3">
    <name type="scientific">Phaeobacter inhibens</name>
    <dbReference type="NCBI Taxonomy" id="221822"/>
    <lineage>
        <taxon>Bacteria</taxon>
        <taxon>Pseudomonadati</taxon>
        <taxon>Pseudomonadota</taxon>
        <taxon>Alphaproteobacteria</taxon>
        <taxon>Rhodobacterales</taxon>
        <taxon>Roseobacteraceae</taxon>
        <taxon>Phaeobacter</taxon>
    </lineage>
</organism>
<gene>
    <name evidence="2" type="ORF">PhaeoP66_01690</name>
</gene>
<dbReference type="EMBL" id="CP010705">
    <property type="protein sequence ID" value="AUQ94472.1"/>
    <property type="molecule type" value="Genomic_DNA"/>
</dbReference>
<accession>A0ABN5GLL8</accession>
<reference evidence="2 3" key="1">
    <citation type="journal article" date="2017" name="Genome Biol. Evol.">
        <title>Trajectories and Drivers of Genome Evolution in Surface-Associated Marine Phaeobacter.</title>
        <authorList>
            <person name="Freese H.M."/>
            <person name="Sikorski J."/>
            <person name="Bunk B."/>
            <person name="Scheuner C."/>
            <person name="Meier-Kolthoff J.P."/>
            <person name="Sproer C."/>
            <person name="Gram L."/>
            <person name="Overmann J."/>
        </authorList>
    </citation>
    <scope>NUCLEOTIDE SEQUENCE [LARGE SCALE GENOMIC DNA]</scope>
    <source>
        <strain evidence="2 3">P66</strain>
    </source>
</reference>
<evidence type="ECO:0000313" key="3">
    <source>
        <dbReference type="Proteomes" id="UP000236536"/>
    </source>
</evidence>
<feature type="region of interest" description="Disordered" evidence="1">
    <location>
        <begin position="1"/>
        <end position="37"/>
    </location>
</feature>
<keyword evidence="3" id="KW-1185">Reference proteome</keyword>
<dbReference type="Proteomes" id="UP000236536">
    <property type="component" value="Chromosome"/>
</dbReference>
<protein>
    <submittedName>
        <fullName evidence="2">Uncharacterized protein</fullName>
    </submittedName>
</protein>